<feature type="domain" description="BZIP" evidence="2">
    <location>
        <begin position="440"/>
        <end position="503"/>
    </location>
</feature>
<dbReference type="PROSITE" id="PS50217">
    <property type="entry name" value="BZIP"/>
    <property type="match status" value="1"/>
</dbReference>
<dbReference type="Proteomes" id="UP000836788">
    <property type="component" value="Chromosome 4"/>
</dbReference>
<dbReference type="AlphaFoldDB" id="A0A8J9X8A5"/>
<dbReference type="EMBL" id="OU594945">
    <property type="protein sequence ID" value="CAG9289393.1"/>
    <property type="molecule type" value="Genomic_DNA"/>
</dbReference>
<feature type="region of interest" description="Disordered" evidence="1">
    <location>
        <begin position="1"/>
        <end position="44"/>
    </location>
</feature>
<evidence type="ECO:0000259" key="2">
    <source>
        <dbReference type="PROSITE" id="PS50217"/>
    </source>
</evidence>
<dbReference type="InterPro" id="IPR004827">
    <property type="entry name" value="bZIP"/>
</dbReference>
<name>A0A8J9X8A5_PHATR</name>
<reference evidence="3" key="1">
    <citation type="submission" date="2022-02" db="EMBL/GenBank/DDBJ databases">
        <authorList>
            <person name="Giguere J D."/>
        </authorList>
    </citation>
    <scope>NUCLEOTIDE SEQUENCE</scope>
    <source>
        <strain evidence="3">CCAP 1055/1</strain>
    </source>
</reference>
<protein>
    <recommendedName>
        <fullName evidence="2">BZIP domain-containing protein</fullName>
    </recommendedName>
</protein>
<gene>
    <name evidence="3" type="ORF">PTTT1_LOCUS41511</name>
</gene>
<feature type="region of interest" description="Disordered" evidence="1">
    <location>
        <begin position="592"/>
        <end position="615"/>
    </location>
</feature>
<evidence type="ECO:0000256" key="1">
    <source>
        <dbReference type="SAM" id="MobiDB-lite"/>
    </source>
</evidence>
<feature type="compositionally biased region" description="Polar residues" evidence="1">
    <location>
        <begin position="594"/>
        <end position="603"/>
    </location>
</feature>
<evidence type="ECO:0000313" key="3">
    <source>
        <dbReference type="EMBL" id="CAG9289393.1"/>
    </source>
</evidence>
<feature type="compositionally biased region" description="Polar residues" evidence="1">
    <location>
        <begin position="1"/>
        <end position="10"/>
    </location>
</feature>
<dbReference type="CDD" id="cd14686">
    <property type="entry name" value="bZIP"/>
    <property type="match status" value="1"/>
</dbReference>
<feature type="compositionally biased region" description="Basic and acidic residues" evidence="1">
    <location>
        <begin position="428"/>
        <end position="439"/>
    </location>
</feature>
<feature type="compositionally biased region" description="Basic and acidic residues" evidence="1">
    <location>
        <begin position="604"/>
        <end position="615"/>
    </location>
</feature>
<feature type="compositionally biased region" description="Basic and acidic residues" evidence="1">
    <location>
        <begin position="19"/>
        <end position="43"/>
    </location>
</feature>
<dbReference type="Pfam" id="PF07716">
    <property type="entry name" value="bZIP_2"/>
    <property type="match status" value="1"/>
</dbReference>
<feature type="region of interest" description="Disordered" evidence="1">
    <location>
        <begin position="427"/>
        <end position="467"/>
    </location>
</feature>
<organism evidence="3">
    <name type="scientific">Phaeodactylum tricornutum</name>
    <name type="common">Diatom</name>
    <dbReference type="NCBI Taxonomy" id="2850"/>
    <lineage>
        <taxon>Eukaryota</taxon>
        <taxon>Sar</taxon>
        <taxon>Stramenopiles</taxon>
        <taxon>Ochrophyta</taxon>
        <taxon>Bacillariophyta</taxon>
        <taxon>Bacillariophyceae</taxon>
        <taxon>Bacillariophycidae</taxon>
        <taxon>Naviculales</taxon>
        <taxon>Phaeodactylaceae</taxon>
        <taxon>Phaeodactylum</taxon>
    </lineage>
</organism>
<dbReference type="GO" id="GO:0003700">
    <property type="term" value="F:DNA-binding transcription factor activity"/>
    <property type="evidence" value="ECO:0007669"/>
    <property type="project" value="InterPro"/>
</dbReference>
<proteinExistence type="predicted"/>
<sequence>MNQAASSTINRIAELENASGRDRIREHDGKPTSEPPIVHKNEAKSSTSCSQIVPHTSPSALHLLKSAVQRVQQEEILAAEALPTPFIGVLRFGPGKAVPRKRISPSGKRPRHTNDRSFSEAWMLELLDKVDPEAINPLVAFAAALKDIPDEEKTGYYNTLREAPDLIACESNPLIFLKFHSDNVEAAAQRFALFWQERYRIFGERAYLPMDSTGNGAMSRQDLIVYNSQYLFVLPRDDAEESVVCYTPSLVDVDCKERMRCVFYTFFQVFKNPMSSKTGFTAITVFDKIGMERAYGRKHPADLLRDAFPMRMKKIHAVLLLDSEHVTYFKQRSEPLFIQLYSCPLNTHFEGTKEEIASSLVSSGFRSATLPESVGGMLRYCDVEEAFTKQRQKETVEEIERMKMRKRLSATASDISEAAYDLSATEADITRSDSDDSASRWKMRRRRQLNNEASKRKRRKIKQHEHDLEKQCAALREQNARLKSGNYQLQRLLIQAQEIVTVYEERILHPNRAIQNTNQLNSMISNENHQVVVQPSTTALSTPVPVTRLADAIGQPSGFSAHFLLSPEDPFKSNAVSLADVRLLPGGLYERPIQSDTIGQSETKMPDCERKARVP</sequence>
<dbReference type="InterPro" id="IPR046347">
    <property type="entry name" value="bZIP_sf"/>
</dbReference>
<accession>A0A8J9X8A5</accession>
<dbReference type="SUPFAM" id="SSF57959">
    <property type="entry name" value="Leucine zipper domain"/>
    <property type="match status" value="1"/>
</dbReference>
<dbReference type="Gene3D" id="1.20.5.170">
    <property type="match status" value="1"/>
</dbReference>